<accession>A0A077AW88</accession>
<dbReference type="AlphaFoldDB" id="A0A077AW88"/>
<dbReference type="RefSeq" id="WP_038463574.1">
    <property type="nucleotide sequence ID" value="NZ_CP008941.1"/>
</dbReference>
<proteinExistence type="predicted"/>
<organism evidence="1 2">
    <name type="scientific">Candidatus Odyssella acanthamoebae</name>
    <dbReference type="NCBI Taxonomy" id="91604"/>
    <lineage>
        <taxon>Bacteria</taxon>
        <taxon>Pseudomonadati</taxon>
        <taxon>Pseudomonadota</taxon>
        <taxon>Alphaproteobacteria</taxon>
        <taxon>Holosporales</taxon>
        <taxon>Candidatus Paracaedibacteraceae</taxon>
        <taxon>Candidatus Odyssella</taxon>
    </lineage>
</organism>
<dbReference type="OrthoDB" id="5438497at2"/>
<dbReference type="SUPFAM" id="SSF49785">
    <property type="entry name" value="Galactose-binding domain-like"/>
    <property type="match status" value="1"/>
</dbReference>
<keyword evidence="2" id="KW-1185">Reference proteome</keyword>
<dbReference type="KEGG" id="paca:ID47_02945"/>
<gene>
    <name evidence="1" type="ORF">ID47_02945</name>
</gene>
<dbReference type="InterPro" id="IPR008979">
    <property type="entry name" value="Galactose-bd-like_sf"/>
</dbReference>
<evidence type="ECO:0008006" key="3">
    <source>
        <dbReference type="Google" id="ProtNLM"/>
    </source>
</evidence>
<dbReference type="Proteomes" id="UP000028926">
    <property type="component" value="Chromosome"/>
</dbReference>
<dbReference type="HOGENOM" id="CLU_357787_0_0_5"/>
<dbReference type="Gene3D" id="2.60.120.260">
    <property type="entry name" value="Galactose-binding domain-like"/>
    <property type="match status" value="1"/>
</dbReference>
<dbReference type="eggNOG" id="ENOG502Z8BQ">
    <property type="taxonomic scope" value="Bacteria"/>
</dbReference>
<sequence length="783" mass="86389">MVKIRQNRFTAGWLEPKAVALNDYEAYLAGAAEMTNVICLPEGGFKLRYSLEYLNKVHNKVERIAGGTLVITTPNGGTGANANDDNPTTFLTTTTAIGTNNPYIVVRYDLGVPTNVAFVDVVSATLSAGTDATEFFIQGSVDNSTWVNIGSAISISTTANTQRRRVNGTYRYFRFVRIGTTDLAASTVSIGEFNVWRELAEISQDRQIRYKFNIGQRYALLLTDRNIAVYRNGIFQADIRATVITEDKLRTINWAFGGDKILICHEDFDVQEITRLGADDNWSVNTWQPQNIPYYDFVPSKTLPATTLTPDTVIGVVTLTAGANTFTAADVNQIIEGNGGRARITAYTSPTVVQAITEVPFYNVNPITANNWNIQRGFEPMWSATRGYIRSLAFFQGRLLIGGMRSRPRTIVGSVLGEYLDFDRGAFRDSDGFYRDLDNEEPIVNLLAHRSLNLFTSGGESSVLLSRGAALTPETISFFPQTEVGSEFGLRPVVSNGVIMFVQRGGNSIIQLVFDENQQAFTSSNISILASHLIKQPVDFDIRRSTSSDEADMLLIVNSDGTLTNGVFINEENVRGFTLTTTDGLVTSVCADEEDIYVVVQRTINGQQVKYFERANYNIMGDCSVRKTVGGPTTVLTGLDHLEGRVVNVFADGAYLEDKTVVGGQITTETPVNEYADIGLNFIPIVKTLPFEALQLVGEKMGEKKRITSCYVWFYQTSAAVVNNVPVSFRGFNDQLLDRPLPVFTGIHRIEGLRGWDAYGQVVLTQIKPTPLIVLAMRMEASV</sequence>
<reference evidence="1 2" key="1">
    <citation type="submission" date="2014-07" db="EMBL/GenBank/DDBJ databases">
        <title>Comparative genomic insights into amoeba endosymbionts belonging to the families of Holosporaceae and Candidatus Midichloriaceae within Rickettsiales.</title>
        <authorList>
            <person name="Wang Z."/>
            <person name="Wu M."/>
        </authorList>
    </citation>
    <scope>NUCLEOTIDE SEQUENCE [LARGE SCALE GENOMIC DNA]</scope>
    <source>
        <strain evidence="1">PRA3</strain>
    </source>
</reference>
<name>A0A077AW88_9PROT</name>
<dbReference type="STRING" id="91604.ID47_02945"/>
<evidence type="ECO:0000313" key="1">
    <source>
        <dbReference type="EMBL" id="AIK95913.1"/>
    </source>
</evidence>
<dbReference type="EMBL" id="CP008941">
    <property type="protein sequence ID" value="AIK95913.1"/>
    <property type="molecule type" value="Genomic_DNA"/>
</dbReference>
<evidence type="ECO:0000313" key="2">
    <source>
        <dbReference type="Proteomes" id="UP000028926"/>
    </source>
</evidence>
<protein>
    <recommendedName>
        <fullName evidence="3">F5/8 type C domain-containing protein</fullName>
    </recommendedName>
</protein>